<keyword evidence="6 8" id="KW-0472">Membrane</keyword>
<feature type="region of interest" description="Disordered" evidence="7">
    <location>
        <begin position="1"/>
        <end position="24"/>
    </location>
</feature>
<evidence type="ECO:0000313" key="10">
    <source>
        <dbReference type="EMBL" id="WMW67063.1"/>
    </source>
</evidence>
<keyword evidence="5 8" id="KW-1133">Transmembrane helix</keyword>
<keyword evidence="2" id="KW-0813">Transport</keyword>
<evidence type="ECO:0000256" key="1">
    <source>
        <dbReference type="ARBA" id="ARBA00004651"/>
    </source>
</evidence>
<comment type="subcellular location">
    <subcellularLocation>
        <location evidence="1">Cell membrane</location>
        <topology evidence="1">Multi-pass membrane protein</topology>
    </subcellularLocation>
</comment>
<feature type="transmembrane region" description="Helical" evidence="8">
    <location>
        <begin position="281"/>
        <end position="305"/>
    </location>
</feature>
<reference evidence="10" key="1">
    <citation type="submission" date="2023-09" db="EMBL/GenBank/DDBJ databases">
        <authorList>
            <consortium name="CW5 consortium"/>
            <person name="Lu C.-W."/>
        </authorList>
    </citation>
    <scope>NUCLEOTIDE SEQUENCE</scope>
    <source>
        <strain evidence="10">KPS</strain>
    </source>
</reference>
<dbReference type="Gene3D" id="1.20.1720.10">
    <property type="entry name" value="Multidrug resistance protein D"/>
    <property type="match status" value="1"/>
</dbReference>
<evidence type="ECO:0000256" key="7">
    <source>
        <dbReference type="SAM" id="MobiDB-lite"/>
    </source>
</evidence>
<evidence type="ECO:0000256" key="8">
    <source>
        <dbReference type="SAM" id="Phobius"/>
    </source>
</evidence>
<dbReference type="Pfam" id="PF07690">
    <property type="entry name" value="MFS_1"/>
    <property type="match status" value="1"/>
</dbReference>
<evidence type="ECO:0000259" key="9">
    <source>
        <dbReference type="PROSITE" id="PS50850"/>
    </source>
</evidence>
<feature type="transmembrane region" description="Helical" evidence="8">
    <location>
        <begin position="372"/>
        <end position="397"/>
    </location>
</feature>
<feature type="transmembrane region" description="Helical" evidence="8">
    <location>
        <begin position="155"/>
        <end position="176"/>
    </location>
</feature>
<dbReference type="PANTHER" id="PTHR42718">
    <property type="entry name" value="MAJOR FACILITATOR SUPERFAMILY MULTIDRUG TRANSPORTER MFSC"/>
    <property type="match status" value="1"/>
</dbReference>
<accession>A0ABY9R8C1</accession>
<feature type="transmembrane region" description="Helical" evidence="8">
    <location>
        <begin position="347"/>
        <end position="366"/>
    </location>
</feature>
<dbReference type="PROSITE" id="PS50850">
    <property type="entry name" value="MFS"/>
    <property type="match status" value="1"/>
</dbReference>
<feature type="transmembrane region" description="Helical" evidence="8">
    <location>
        <begin position="455"/>
        <end position="474"/>
    </location>
</feature>
<feature type="transmembrane region" description="Helical" evidence="8">
    <location>
        <begin position="96"/>
        <end position="113"/>
    </location>
</feature>
<feature type="transmembrane region" description="Helical" evidence="8">
    <location>
        <begin position="418"/>
        <end position="435"/>
    </location>
</feature>
<feature type="transmembrane region" description="Helical" evidence="8">
    <location>
        <begin position="242"/>
        <end position="261"/>
    </location>
</feature>
<feature type="transmembrane region" description="Helical" evidence="8">
    <location>
        <begin position="64"/>
        <end position="84"/>
    </location>
</feature>
<feature type="compositionally biased region" description="Low complexity" evidence="7">
    <location>
        <begin position="11"/>
        <end position="24"/>
    </location>
</feature>
<evidence type="ECO:0000256" key="6">
    <source>
        <dbReference type="ARBA" id="ARBA00023136"/>
    </source>
</evidence>
<feature type="transmembrane region" description="Helical" evidence="8">
    <location>
        <begin position="182"/>
        <end position="204"/>
    </location>
</feature>
<keyword evidence="3" id="KW-1003">Cell membrane</keyword>
<dbReference type="InterPro" id="IPR020846">
    <property type="entry name" value="MFS_dom"/>
</dbReference>
<dbReference type="CDD" id="cd17321">
    <property type="entry name" value="MFS_MMR_MDR_like"/>
    <property type="match status" value="1"/>
</dbReference>
<dbReference type="EMBL" id="CP133659">
    <property type="protein sequence ID" value="WMW67063.1"/>
    <property type="molecule type" value="Genomic_DNA"/>
</dbReference>
<dbReference type="RefSeq" id="WP_309542896.1">
    <property type="nucleotide sequence ID" value="NZ_CP133659.1"/>
</dbReference>
<feature type="transmembrane region" description="Helical" evidence="8">
    <location>
        <begin position="29"/>
        <end position="52"/>
    </location>
</feature>
<dbReference type="InterPro" id="IPR011701">
    <property type="entry name" value="MFS"/>
</dbReference>
<sequence>MSPASFPFRTPGHGASASGPAPAPVSRGAVLFVVSTSMVLMPLMMSAVGVSLPAIGRDLAATAMQVGLVETTYVMALSVFLLIMGRLGDIFGRRRLFLAGLVLFTTITAVLSLSQSIRMVIGLRFLQGMGAAMIVANSFAIMLEVFPREERGRAIGIVSAAAYAGISCGPLIGGFLTTHFGWRWVFLMVLPFGISALLLVFTRLRGEWRSARGEPFDLRGSLVYAGAIVLLTLGSSHLDEGSWAWAALAGGLACGGLFLWLESRTPFPLLEVTLLSRNRLFTLSCLSALINYASTFGVLFFLGLYLQYVRGLTPSDAGLLMIIQPVIQMVLSPIGGRLADRFPAERVATVGMVLCAVGLGVAAFIGQDTSTALTVVVLVLLGVGYGLFASPNASAIVGSVEPRHLGVASGMTSTMRTLGMMASMIVVTIVFSVFMGGQPVSAATLPGFLSSMRTALWTFCALCAVGVLLSVGRVKSKGRGQAARTDAARNGAPADADGNS</sequence>
<dbReference type="SUPFAM" id="SSF103473">
    <property type="entry name" value="MFS general substrate transporter"/>
    <property type="match status" value="1"/>
</dbReference>
<keyword evidence="4 8" id="KW-0812">Transmembrane</keyword>
<feature type="transmembrane region" description="Helical" evidence="8">
    <location>
        <begin position="125"/>
        <end position="143"/>
    </location>
</feature>
<dbReference type="PANTHER" id="PTHR42718:SF46">
    <property type="entry name" value="BLR6921 PROTEIN"/>
    <property type="match status" value="1"/>
</dbReference>
<protein>
    <submittedName>
        <fullName evidence="10">MFS transporter</fullName>
    </submittedName>
</protein>
<feature type="transmembrane region" description="Helical" evidence="8">
    <location>
        <begin position="317"/>
        <end position="335"/>
    </location>
</feature>
<dbReference type="InterPro" id="IPR036259">
    <property type="entry name" value="MFS_trans_sf"/>
</dbReference>
<name>A0ABY9R8C1_9BACT</name>
<organism evidence="10 11">
    <name type="scientific">Nitratidesulfovibrio liaohensis</name>
    <dbReference type="NCBI Taxonomy" id="2604158"/>
    <lineage>
        <taxon>Bacteria</taxon>
        <taxon>Pseudomonadati</taxon>
        <taxon>Thermodesulfobacteriota</taxon>
        <taxon>Desulfovibrionia</taxon>
        <taxon>Desulfovibrionales</taxon>
        <taxon>Desulfovibrionaceae</taxon>
        <taxon>Nitratidesulfovibrio</taxon>
    </lineage>
</organism>
<gene>
    <name evidence="10" type="ORF">KPS_001708</name>
</gene>
<dbReference type="Gene3D" id="1.20.1250.20">
    <property type="entry name" value="MFS general substrate transporter like domains"/>
    <property type="match status" value="1"/>
</dbReference>
<evidence type="ECO:0000256" key="5">
    <source>
        <dbReference type="ARBA" id="ARBA00022989"/>
    </source>
</evidence>
<feature type="transmembrane region" description="Helical" evidence="8">
    <location>
        <begin position="216"/>
        <end position="236"/>
    </location>
</feature>
<evidence type="ECO:0000256" key="4">
    <source>
        <dbReference type="ARBA" id="ARBA00022692"/>
    </source>
</evidence>
<evidence type="ECO:0000256" key="3">
    <source>
        <dbReference type="ARBA" id="ARBA00022475"/>
    </source>
</evidence>
<dbReference type="Proteomes" id="UP001180616">
    <property type="component" value="Chromosome"/>
</dbReference>
<evidence type="ECO:0000256" key="2">
    <source>
        <dbReference type="ARBA" id="ARBA00022448"/>
    </source>
</evidence>
<keyword evidence="11" id="KW-1185">Reference proteome</keyword>
<evidence type="ECO:0000313" key="11">
    <source>
        <dbReference type="Proteomes" id="UP001180616"/>
    </source>
</evidence>
<proteinExistence type="predicted"/>
<feature type="region of interest" description="Disordered" evidence="7">
    <location>
        <begin position="480"/>
        <end position="500"/>
    </location>
</feature>
<feature type="domain" description="Major facilitator superfamily (MFS) profile" evidence="9">
    <location>
        <begin position="30"/>
        <end position="478"/>
    </location>
</feature>